<organism evidence="2 3">
    <name type="scientific">Eumeta variegata</name>
    <name type="common">Bagworm moth</name>
    <name type="synonym">Eumeta japonica</name>
    <dbReference type="NCBI Taxonomy" id="151549"/>
    <lineage>
        <taxon>Eukaryota</taxon>
        <taxon>Metazoa</taxon>
        <taxon>Ecdysozoa</taxon>
        <taxon>Arthropoda</taxon>
        <taxon>Hexapoda</taxon>
        <taxon>Insecta</taxon>
        <taxon>Pterygota</taxon>
        <taxon>Neoptera</taxon>
        <taxon>Endopterygota</taxon>
        <taxon>Lepidoptera</taxon>
        <taxon>Glossata</taxon>
        <taxon>Ditrysia</taxon>
        <taxon>Tineoidea</taxon>
        <taxon>Psychidae</taxon>
        <taxon>Oiketicinae</taxon>
        <taxon>Eumeta</taxon>
    </lineage>
</organism>
<accession>A0A4C1UKU9</accession>
<name>A0A4C1UKU9_EUMVA</name>
<comment type="caution">
    <text evidence="2">The sequence shown here is derived from an EMBL/GenBank/DDBJ whole genome shotgun (WGS) entry which is preliminary data.</text>
</comment>
<protein>
    <submittedName>
        <fullName evidence="2">Uncharacterized protein</fullName>
    </submittedName>
</protein>
<reference evidence="2 3" key="1">
    <citation type="journal article" date="2019" name="Commun. Biol.">
        <title>The bagworm genome reveals a unique fibroin gene that provides high tensile strength.</title>
        <authorList>
            <person name="Kono N."/>
            <person name="Nakamura H."/>
            <person name="Ohtoshi R."/>
            <person name="Tomita M."/>
            <person name="Numata K."/>
            <person name="Arakawa K."/>
        </authorList>
    </citation>
    <scope>NUCLEOTIDE SEQUENCE [LARGE SCALE GENOMIC DNA]</scope>
</reference>
<evidence type="ECO:0000313" key="3">
    <source>
        <dbReference type="Proteomes" id="UP000299102"/>
    </source>
</evidence>
<sequence>MTQKGGCSDTVRRRSELYRGTSGTRLRPERLTVDEFATPRMQFPSGVLVSRLPTRCIKSLATCSLHRYVIIQEKKGVTTTNALVKCESRTREEPPTRPRERNTRGVLLYAAGRFIPIHTYYLWKISPAYRPAVTGVKKPEVSVKSRVYEFCVRNDTPNAGARAGGEIARVESRTAASGGAVRSVNARAHVWFAVHRRRPLLRRCMHLNCYTFVAISSMTFERFGVP</sequence>
<gene>
    <name evidence="2" type="ORF">EVAR_95735_1</name>
</gene>
<dbReference type="AlphaFoldDB" id="A0A4C1UKU9"/>
<evidence type="ECO:0000313" key="2">
    <source>
        <dbReference type="EMBL" id="GBP26949.1"/>
    </source>
</evidence>
<dbReference type="Proteomes" id="UP000299102">
    <property type="component" value="Unassembled WGS sequence"/>
</dbReference>
<dbReference type="EMBL" id="BGZK01000187">
    <property type="protein sequence ID" value="GBP26949.1"/>
    <property type="molecule type" value="Genomic_DNA"/>
</dbReference>
<evidence type="ECO:0000256" key="1">
    <source>
        <dbReference type="SAM" id="MobiDB-lite"/>
    </source>
</evidence>
<proteinExistence type="predicted"/>
<feature type="region of interest" description="Disordered" evidence="1">
    <location>
        <begin position="1"/>
        <end position="23"/>
    </location>
</feature>
<keyword evidence="3" id="KW-1185">Reference proteome</keyword>